<dbReference type="GO" id="GO:0000166">
    <property type="term" value="F:nucleotide binding"/>
    <property type="evidence" value="ECO:0007669"/>
    <property type="project" value="InterPro"/>
</dbReference>
<dbReference type="InterPro" id="IPR000683">
    <property type="entry name" value="Gfo/Idh/MocA-like_OxRdtase_N"/>
</dbReference>
<evidence type="ECO:0000259" key="2">
    <source>
        <dbReference type="Pfam" id="PF01408"/>
    </source>
</evidence>
<organism evidence="4">
    <name type="scientific">Thermosporothrix sp. COM3</name>
    <dbReference type="NCBI Taxonomy" id="2490863"/>
    <lineage>
        <taxon>Bacteria</taxon>
        <taxon>Bacillati</taxon>
        <taxon>Chloroflexota</taxon>
        <taxon>Ktedonobacteria</taxon>
        <taxon>Ktedonobacterales</taxon>
        <taxon>Thermosporotrichaceae</taxon>
        <taxon>Thermosporothrix</taxon>
    </lineage>
</organism>
<dbReference type="EMBL" id="AP019376">
    <property type="protein sequence ID" value="BBH86231.1"/>
    <property type="molecule type" value="Genomic_DNA"/>
</dbReference>
<dbReference type="SUPFAM" id="SSF51735">
    <property type="entry name" value="NAD(P)-binding Rossmann-fold domains"/>
    <property type="match status" value="1"/>
</dbReference>
<protein>
    <submittedName>
        <fullName evidence="4">Oxidoreductase</fullName>
    </submittedName>
</protein>
<dbReference type="SUPFAM" id="SSF55347">
    <property type="entry name" value="Glyceraldehyde-3-phosphate dehydrogenase-like, C-terminal domain"/>
    <property type="match status" value="1"/>
</dbReference>
<gene>
    <name evidence="4" type="ORF">KTC_09820</name>
</gene>
<dbReference type="PANTHER" id="PTHR43377">
    <property type="entry name" value="BILIVERDIN REDUCTASE A"/>
    <property type="match status" value="1"/>
</dbReference>
<feature type="domain" description="Gfo/Idh/MocA-like oxidoreductase C-terminal" evidence="3">
    <location>
        <begin position="141"/>
        <end position="415"/>
    </location>
</feature>
<feature type="domain" description="Gfo/Idh/MocA-like oxidoreductase N-terminal" evidence="2">
    <location>
        <begin position="7"/>
        <end position="129"/>
    </location>
</feature>
<evidence type="ECO:0000259" key="3">
    <source>
        <dbReference type="Pfam" id="PF02894"/>
    </source>
</evidence>
<dbReference type="InterPro" id="IPR004104">
    <property type="entry name" value="Gfo/Idh/MocA-like_OxRdtase_C"/>
</dbReference>
<comment type="similarity">
    <text evidence="1">Belongs to the Gfo/Idh/MocA family.</text>
</comment>
<dbReference type="InterPro" id="IPR051450">
    <property type="entry name" value="Gfo/Idh/MocA_Oxidoreductases"/>
</dbReference>
<dbReference type="PANTHER" id="PTHR43377:SF2">
    <property type="entry name" value="BINDING ROSSMANN FOLD OXIDOREDUCTASE, PUTATIVE (AFU_ORTHOLOGUE AFUA_4G00560)-RELATED"/>
    <property type="match status" value="1"/>
</dbReference>
<evidence type="ECO:0000313" key="4">
    <source>
        <dbReference type="EMBL" id="BBH86231.1"/>
    </source>
</evidence>
<sequence length="418" mass="46579">MEGKPVEILIVGAGSRGTRYAAYALEHPDLARVVAVAEPREAYRTRLVEQHAIAPENVYTDWRELIERPKCADAVVIATQDADHLEPALAFAAKGYAILLEKPMAPDAESCRRIVEAIQKHKVLFAVGHVLRYTAYTQQLKAVLDAGVIGDLVSIQHLEPVGFWHYAHSYVRGNWRNTAESSFMLLAKSCHDIDWLRYMIGARCVQVSSFGSLLHFRKEQKPVEAGTALRCLDCAFEVKCPYSAKRFYLDQIRKQNTGWPIDVITTDFTEEGVLKALAEGPYGRCVYECDNDVVDHQVVNLAYENGVTASFTMISTSEQRDRETILFGTRGELRGNGERIVHYDFLTQTTREIPIQRPETALSGHGGGDYGLMQHFVAAVASNDPGKVLSGPEETLETHLTVFAAEQARLTNQVVRIG</sequence>
<accession>A0A455SFY4</accession>
<proteinExistence type="inferred from homology"/>
<dbReference type="Gene3D" id="3.30.360.10">
    <property type="entry name" value="Dihydrodipicolinate Reductase, domain 2"/>
    <property type="match status" value="1"/>
</dbReference>
<evidence type="ECO:0000256" key="1">
    <source>
        <dbReference type="ARBA" id="ARBA00010928"/>
    </source>
</evidence>
<dbReference type="InterPro" id="IPR036291">
    <property type="entry name" value="NAD(P)-bd_dom_sf"/>
</dbReference>
<dbReference type="Gene3D" id="3.40.50.720">
    <property type="entry name" value="NAD(P)-binding Rossmann-like Domain"/>
    <property type="match status" value="1"/>
</dbReference>
<reference evidence="4" key="1">
    <citation type="submission" date="2018-12" db="EMBL/GenBank/DDBJ databases">
        <title>Novel natural products biosynthetic potential of the class Ktedonobacteria.</title>
        <authorList>
            <person name="Zheng Y."/>
            <person name="Saitou A."/>
            <person name="Wang C.M."/>
            <person name="Toyoda A."/>
            <person name="Minakuchi Y."/>
            <person name="Sekiguchi Y."/>
            <person name="Ueda K."/>
            <person name="Takano H."/>
            <person name="Sakai Y."/>
            <person name="Yokota A."/>
            <person name="Yabe S."/>
        </authorList>
    </citation>
    <scope>NUCLEOTIDE SEQUENCE</scope>
    <source>
        <strain evidence="4">COM3</strain>
    </source>
</reference>
<dbReference type="Pfam" id="PF01408">
    <property type="entry name" value="GFO_IDH_MocA"/>
    <property type="match status" value="1"/>
</dbReference>
<name>A0A455SFY4_9CHLR</name>
<dbReference type="Pfam" id="PF02894">
    <property type="entry name" value="GFO_IDH_MocA_C"/>
    <property type="match status" value="1"/>
</dbReference>
<dbReference type="AlphaFoldDB" id="A0A455SFY4"/>